<evidence type="ECO:0000313" key="2">
    <source>
        <dbReference type="EMBL" id="KAK8760674.1"/>
    </source>
</evidence>
<proteinExistence type="predicted"/>
<feature type="signal peptide" evidence="1">
    <location>
        <begin position="1"/>
        <end position="19"/>
    </location>
</feature>
<name>A0AAQ4DDY4_AMBAM</name>
<comment type="caution">
    <text evidence="2">The sequence shown here is derived from an EMBL/GenBank/DDBJ whole genome shotgun (WGS) entry which is preliminary data.</text>
</comment>
<accession>A0AAQ4DDY4</accession>
<evidence type="ECO:0000313" key="3">
    <source>
        <dbReference type="Proteomes" id="UP001321473"/>
    </source>
</evidence>
<sequence length="210" mass="22955">MHALTLALTCSLLVAGAHCAAVVTYGVPAAVVHTPVVHQTVVRRPSVTQHHEVLHVPHHEFGYSVEHSKVVQPKTSVVHHHPLTGVPVVAPALHHTVIQPAVHTREHHSTTVEHSSGPTVVHHHPGVVESAVVHRQEPRVHAVVHHDVPAVENAIVHHHEPVVHEVLRPAVVAEHNELVYTPHHEHSYSLDQTKVVQPKSSVVEHHPLTG</sequence>
<keyword evidence="3" id="KW-1185">Reference proteome</keyword>
<protein>
    <submittedName>
        <fullName evidence="2">Uncharacterized protein</fullName>
    </submittedName>
</protein>
<gene>
    <name evidence="2" type="ORF">V5799_028062</name>
</gene>
<dbReference type="Proteomes" id="UP001321473">
    <property type="component" value="Unassembled WGS sequence"/>
</dbReference>
<organism evidence="2 3">
    <name type="scientific">Amblyomma americanum</name>
    <name type="common">Lone star tick</name>
    <dbReference type="NCBI Taxonomy" id="6943"/>
    <lineage>
        <taxon>Eukaryota</taxon>
        <taxon>Metazoa</taxon>
        <taxon>Ecdysozoa</taxon>
        <taxon>Arthropoda</taxon>
        <taxon>Chelicerata</taxon>
        <taxon>Arachnida</taxon>
        <taxon>Acari</taxon>
        <taxon>Parasitiformes</taxon>
        <taxon>Ixodida</taxon>
        <taxon>Ixodoidea</taxon>
        <taxon>Ixodidae</taxon>
        <taxon>Amblyomminae</taxon>
        <taxon>Amblyomma</taxon>
    </lineage>
</organism>
<dbReference type="EMBL" id="JARKHS020032076">
    <property type="protein sequence ID" value="KAK8760674.1"/>
    <property type="molecule type" value="Genomic_DNA"/>
</dbReference>
<reference evidence="2 3" key="1">
    <citation type="journal article" date="2023" name="Arcadia Sci">
        <title>De novo assembly of a long-read Amblyomma americanum tick genome.</title>
        <authorList>
            <person name="Chou S."/>
            <person name="Poskanzer K.E."/>
            <person name="Rollins M."/>
            <person name="Thuy-Boun P.S."/>
        </authorList>
    </citation>
    <scope>NUCLEOTIDE SEQUENCE [LARGE SCALE GENOMIC DNA]</scope>
    <source>
        <strain evidence="2">F_SG_1</strain>
        <tissue evidence="2">Salivary glands</tissue>
    </source>
</reference>
<keyword evidence="1" id="KW-0732">Signal</keyword>
<evidence type="ECO:0000256" key="1">
    <source>
        <dbReference type="SAM" id="SignalP"/>
    </source>
</evidence>
<feature type="chain" id="PRO_5043016810" evidence="1">
    <location>
        <begin position="20"/>
        <end position="210"/>
    </location>
</feature>
<dbReference type="AlphaFoldDB" id="A0AAQ4DDY4"/>